<dbReference type="InterPro" id="IPR011059">
    <property type="entry name" value="Metal-dep_hydrolase_composite"/>
</dbReference>
<dbReference type="PANTHER" id="PTHR43135">
    <property type="entry name" value="ALPHA-D-RIBOSE 1-METHYLPHOSPHONATE 5-TRIPHOSPHATE DIPHOSPHATASE"/>
    <property type="match status" value="1"/>
</dbReference>
<dbReference type="SUPFAM" id="SSF51556">
    <property type="entry name" value="Metallo-dependent hydrolases"/>
    <property type="match status" value="1"/>
</dbReference>
<dbReference type="Gene3D" id="2.30.40.10">
    <property type="entry name" value="Urease, subunit C, domain 1"/>
    <property type="match status" value="1"/>
</dbReference>
<dbReference type="InterPro" id="IPR032466">
    <property type="entry name" value="Metal_Hydrolase"/>
</dbReference>
<dbReference type="Pfam" id="PF01979">
    <property type="entry name" value="Amidohydro_1"/>
    <property type="match status" value="1"/>
</dbReference>
<keyword evidence="3" id="KW-1185">Reference proteome</keyword>
<dbReference type="RefSeq" id="WP_378304396.1">
    <property type="nucleotide sequence ID" value="NZ_JBHUKS010000010.1"/>
</dbReference>
<evidence type="ECO:0000313" key="2">
    <source>
        <dbReference type="EMBL" id="MFD2468646.1"/>
    </source>
</evidence>
<dbReference type="Gene3D" id="1.20.58.520">
    <property type="entry name" value="Amidohydrolase"/>
    <property type="match status" value="1"/>
</dbReference>
<proteinExistence type="predicted"/>
<protein>
    <submittedName>
        <fullName evidence="2">Amidohydrolase family protein</fullName>
    </submittedName>
</protein>
<dbReference type="InterPro" id="IPR051781">
    <property type="entry name" value="Metallo-dep_Hydrolase"/>
</dbReference>
<dbReference type="Gene3D" id="3.40.50.10910">
    <property type="entry name" value="Amidohydrolase"/>
    <property type="match status" value="1"/>
</dbReference>
<dbReference type="PANTHER" id="PTHR43135:SF3">
    <property type="entry name" value="ALPHA-D-RIBOSE 1-METHYLPHOSPHONATE 5-TRIPHOSPHATE DIPHOSPHATASE"/>
    <property type="match status" value="1"/>
</dbReference>
<reference evidence="3" key="1">
    <citation type="journal article" date="2019" name="Int. J. Syst. Evol. Microbiol.">
        <title>The Global Catalogue of Microorganisms (GCM) 10K type strain sequencing project: providing services to taxonomists for standard genome sequencing and annotation.</title>
        <authorList>
            <consortium name="The Broad Institute Genomics Platform"/>
            <consortium name="The Broad Institute Genome Sequencing Center for Infectious Disease"/>
            <person name="Wu L."/>
            <person name="Ma J."/>
        </authorList>
    </citation>
    <scope>NUCLEOTIDE SEQUENCE [LARGE SCALE GENOMIC DNA]</scope>
    <source>
        <strain evidence="3">CGMCC 4.7641</strain>
    </source>
</reference>
<sequence length="401" mass="42072">MKNHIVNARVFDGEKILDARTVTLENQSIVAVGETPAPGEATFDAKGAALVPGLIDAHVHTSLDGLRDALRFGVTTELEMQGYWTMQQRKEIEEDDSIADVRSALLALMADGGHPGELMDDLGDHGPGEGGWKMPHVSTPDEAVAHVNAFVEQGADYIKVMIEEGTVMGHPGLPMIDLAAVKAGVAEAHRLGMKVIAHAVTLEATRQALDAGVDGLAHLFIDQRADEQIVSALAEADVFVAPCLVISASLMGRNGAVLADDPRVASKLSPEWLETLRGCFGAYPDGTFQHALDNVAALHAAGVDLLAGTDASIPVPSHGGVAHGASVHHELSLLVQAGLSPAEAFTAATATPARCFGLTDRGRIAPGMRADLVLIDGDPFRTISDSLSLAAVWRRGTLQTA</sequence>
<evidence type="ECO:0000259" key="1">
    <source>
        <dbReference type="Pfam" id="PF01979"/>
    </source>
</evidence>
<dbReference type="Gene3D" id="3.30.110.90">
    <property type="entry name" value="Amidohydrolase"/>
    <property type="match status" value="1"/>
</dbReference>
<accession>A0ABW5H6A7</accession>
<gene>
    <name evidence="2" type="ORF">ACFSVL_14740</name>
</gene>
<comment type="caution">
    <text evidence="2">The sequence shown here is derived from an EMBL/GenBank/DDBJ whole genome shotgun (WGS) entry which is preliminary data.</text>
</comment>
<dbReference type="Proteomes" id="UP001597483">
    <property type="component" value="Unassembled WGS sequence"/>
</dbReference>
<dbReference type="SUPFAM" id="SSF51338">
    <property type="entry name" value="Composite domain of metallo-dependent hydrolases"/>
    <property type="match status" value="1"/>
</dbReference>
<organism evidence="2 3">
    <name type="scientific">Amycolatopsis silviterrae</name>
    <dbReference type="NCBI Taxonomy" id="1656914"/>
    <lineage>
        <taxon>Bacteria</taxon>
        <taxon>Bacillati</taxon>
        <taxon>Actinomycetota</taxon>
        <taxon>Actinomycetes</taxon>
        <taxon>Pseudonocardiales</taxon>
        <taxon>Pseudonocardiaceae</taxon>
        <taxon>Amycolatopsis</taxon>
    </lineage>
</organism>
<evidence type="ECO:0000313" key="3">
    <source>
        <dbReference type="Proteomes" id="UP001597483"/>
    </source>
</evidence>
<dbReference type="InterPro" id="IPR006680">
    <property type="entry name" value="Amidohydro-rel"/>
</dbReference>
<feature type="domain" description="Amidohydrolase-related" evidence="1">
    <location>
        <begin position="50"/>
        <end position="394"/>
    </location>
</feature>
<name>A0ABW5H6A7_9PSEU</name>
<dbReference type="EMBL" id="JBHUKS010000010">
    <property type="protein sequence ID" value="MFD2468646.1"/>
    <property type="molecule type" value="Genomic_DNA"/>
</dbReference>